<reference evidence="17 18" key="1">
    <citation type="submission" date="2019-02" db="EMBL/GenBank/DDBJ databases">
        <title>Deep-cultivation of Planctomycetes and their phenomic and genomic characterization uncovers novel biology.</title>
        <authorList>
            <person name="Wiegand S."/>
            <person name="Jogler M."/>
            <person name="Boedeker C."/>
            <person name="Pinto D."/>
            <person name="Vollmers J."/>
            <person name="Rivas-Marin E."/>
            <person name="Kohn T."/>
            <person name="Peeters S.H."/>
            <person name="Heuer A."/>
            <person name="Rast P."/>
            <person name="Oberbeckmann S."/>
            <person name="Bunk B."/>
            <person name="Jeske O."/>
            <person name="Meyerdierks A."/>
            <person name="Storesund J.E."/>
            <person name="Kallscheuer N."/>
            <person name="Luecker S."/>
            <person name="Lage O.M."/>
            <person name="Pohl T."/>
            <person name="Merkel B.J."/>
            <person name="Hornburger P."/>
            <person name="Mueller R.-W."/>
            <person name="Bruemmer F."/>
            <person name="Labrenz M."/>
            <person name="Spormann A.M."/>
            <person name="Op den Camp H."/>
            <person name="Overmann J."/>
            <person name="Amann R."/>
            <person name="Jetten M.S.M."/>
            <person name="Mascher T."/>
            <person name="Medema M.H."/>
            <person name="Devos D.P."/>
            <person name="Kaster A.-K."/>
            <person name="Ovreas L."/>
            <person name="Rohde M."/>
            <person name="Galperin M.Y."/>
            <person name="Jogler C."/>
        </authorList>
    </citation>
    <scope>NUCLEOTIDE SEQUENCE [LARGE SCALE GENOMIC DNA]</scope>
    <source>
        <strain evidence="17 18">Q31a</strain>
    </source>
</reference>
<evidence type="ECO:0000256" key="2">
    <source>
        <dbReference type="ARBA" id="ARBA00004496"/>
    </source>
</evidence>
<evidence type="ECO:0000256" key="8">
    <source>
        <dbReference type="ARBA" id="ARBA00022490"/>
    </source>
</evidence>
<evidence type="ECO:0000256" key="11">
    <source>
        <dbReference type="ARBA" id="ARBA00023277"/>
    </source>
</evidence>
<comment type="subunit">
    <text evidence="5">Monomer.</text>
</comment>
<dbReference type="Proteomes" id="UP000318017">
    <property type="component" value="Chromosome"/>
</dbReference>
<evidence type="ECO:0000256" key="4">
    <source>
        <dbReference type="ARBA" id="ARBA00006206"/>
    </source>
</evidence>
<evidence type="ECO:0000256" key="9">
    <source>
        <dbReference type="ARBA" id="ARBA00022553"/>
    </source>
</evidence>
<feature type="binding site" evidence="15">
    <location>
        <begin position="101"/>
        <end position="102"/>
    </location>
    <ligand>
        <name>beta-D-galactose</name>
        <dbReference type="ChEBI" id="CHEBI:27667"/>
    </ligand>
</feature>
<evidence type="ECO:0000313" key="17">
    <source>
        <dbReference type="EMBL" id="QDV23774.1"/>
    </source>
</evidence>
<dbReference type="InterPro" id="IPR008183">
    <property type="entry name" value="Aldose_1/G6P_1-epimerase"/>
</dbReference>
<comment type="similarity">
    <text evidence="4 12">Belongs to the aldose epimerase family.</text>
</comment>
<protein>
    <recommendedName>
        <fullName evidence="7 12">Aldose 1-epimerase</fullName>
        <ecNumber evidence="6 12">5.1.3.3</ecNumber>
    </recommendedName>
</protein>
<gene>
    <name evidence="17" type="primary">mro_1</name>
    <name evidence="17" type="ORF">Q31a_20790</name>
</gene>
<evidence type="ECO:0000256" key="13">
    <source>
        <dbReference type="PIRSR" id="PIRSR005096-1"/>
    </source>
</evidence>
<dbReference type="PANTHER" id="PTHR10091">
    <property type="entry name" value="ALDOSE-1-EPIMERASE"/>
    <property type="match status" value="1"/>
</dbReference>
<feature type="binding site" evidence="14">
    <location>
        <position position="273"/>
    </location>
    <ligand>
        <name>beta-D-galactose</name>
        <dbReference type="ChEBI" id="CHEBI:27667"/>
    </ligand>
</feature>
<evidence type="ECO:0000256" key="5">
    <source>
        <dbReference type="ARBA" id="ARBA00011245"/>
    </source>
</evidence>
<organism evidence="17 18">
    <name type="scientific">Aureliella helgolandensis</name>
    <dbReference type="NCBI Taxonomy" id="2527968"/>
    <lineage>
        <taxon>Bacteria</taxon>
        <taxon>Pseudomonadati</taxon>
        <taxon>Planctomycetota</taxon>
        <taxon>Planctomycetia</taxon>
        <taxon>Pirellulales</taxon>
        <taxon>Pirellulaceae</taxon>
        <taxon>Aureliella</taxon>
    </lineage>
</organism>
<dbReference type="Pfam" id="PF01263">
    <property type="entry name" value="Aldose_epim"/>
    <property type="match status" value="1"/>
</dbReference>
<keyword evidence="8" id="KW-0963">Cytoplasm</keyword>
<dbReference type="PROSITE" id="PS00545">
    <property type="entry name" value="ALDOSE_1_EPIMERASE"/>
    <property type="match status" value="1"/>
</dbReference>
<comment type="subcellular location">
    <subcellularLocation>
        <location evidence="2">Cytoplasm</location>
    </subcellularLocation>
</comment>
<feature type="signal peptide" evidence="16">
    <location>
        <begin position="1"/>
        <end position="20"/>
    </location>
</feature>
<dbReference type="CDD" id="cd09019">
    <property type="entry name" value="galactose_mutarotase_like"/>
    <property type="match status" value="1"/>
</dbReference>
<dbReference type="GO" id="GO:0033499">
    <property type="term" value="P:galactose catabolic process via UDP-galactose, Leloir pathway"/>
    <property type="evidence" value="ECO:0007669"/>
    <property type="project" value="TreeGrafter"/>
</dbReference>
<name>A0A518G5A3_9BACT</name>
<evidence type="ECO:0000256" key="10">
    <source>
        <dbReference type="ARBA" id="ARBA00023235"/>
    </source>
</evidence>
<evidence type="ECO:0000256" key="16">
    <source>
        <dbReference type="SAM" id="SignalP"/>
    </source>
</evidence>
<dbReference type="FunFam" id="2.70.98.10:FF:000003">
    <property type="entry name" value="Aldose 1-epimerase"/>
    <property type="match status" value="1"/>
</dbReference>
<dbReference type="NCBIfam" id="NF008277">
    <property type="entry name" value="PRK11055.1"/>
    <property type="match status" value="1"/>
</dbReference>
<evidence type="ECO:0000313" key="18">
    <source>
        <dbReference type="Proteomes" id="UP000318017"/>
    </source>
</evidence>
<accession>A0A518G5A3</accession>
<dbReference type="OrthoDB" id="9779408at2"/>
<evidence type="ECO:0000256" key="6">
    <source>
        <dbReference type="ARBA" id="ARBA00013185"/>
    </source>
</evidence>
<dbReference type="EC" id="5.1.3.3" evidence="6 12"/>
<evidence type="ECO:0000256" key="14">
    <source>
        <dbReference type="PIRSR" id="PIRSR005096-2"/>
    </source>
</evidence>
<comment type="pathway">
    <text evidence="3 12">Carbohydrate metabolism; hexose metabolism.</text>
</comment>
<dbReference type="EMBL" id="CP036298">
    <property type="protein sequence ID" value="QDV23774.1"/>
    <property type="molecule type" value="Genomic_DNA"/>
</dbReference>
<dbReference type="PIRSF" id="PIRSF005096">
    <property type="entry name" value="GALM"/>
    <property type="match status" value="1"/>
</dbReference>
<evidence type="ECO:0000256" key="12">
    <source>
        <dbReference type="PIRNR" id="PIRNR005096"/>
    </source>
</evidence>
<dbReference type="GO" id="GO:0005737">
    <property type="term" value="C:cytoplasm"/>
    <property type="evidence" value="ECO:0007669"/>
    <property type="project" value="UniProtKB-SubCell"/>
</dbReference>
<dbReference type="InterPro" id="IPR015443">
    <property type="entry name" value="Aldose_1-epimerase"/>
</dbReference>
<feature type="binding site" evidence="15">
    <location>
        <begin position="203"/>
        <end position="205"/>
    </location>
    <ligand>
        <name>beta-D-galactose</name>
        <dbReference type="ChEBI" id="CHEBI:27667"/>
    </ligand>
</feature>
<dbReference type="PANTHER" id="PTHR10091:SF0">
    <property type="entry name" value="GALACTOSE MUTAROTASE"/>
    <property type="match status" value="1"/>
</dbReference>
<dbReference type="UniPathway" id="UPA00242"/>
<comment type="catalytic activity">
    <reaction evidence="1 12">
        <text>alpha-D-glucose = beta-D-glucose</text>
        <dbReference type="Rhea" id="RHEA:10264"/>
        <dbReference type="ChEBI" id="CHEBI:15903"/>
        <dbReference type="ChEBI" id="CHEBI:17925"/>
        <dbReference type="EC" id="5.1.3.3"/>
    </reaction>
</comment>
<dbReference type="GO" id="GO:0030246">
    <property type="term" value="F:carbohydrate binding"/>
    <property type="evidence" value="ECO:0007669"/>
    <property type="project" value="InterPro"/>
</dbReference>
<evidence type="ECO:0000256" key="3">
    <source>
        <dbReference type="ARBA" id="ARBA00005028"/>
    </source>
</evidence>
<evidence type="ECO:0000256" key="7">
    <source>
        <dbReference type="ARBA" id="ARBA00014165"/>
    </source>
</evidence>
<keyword evidence="9" id="KW-0597">Phosphoprotein</keyword>
<keyword evidence="16" id="KW-0732">Signal</keyword>
<keyword evidence="10 12" id="KW-0413">Isomerase</keyword>
<proteinExistence type="inferred from homology"/>
<dbReference type="Gene3D" id="2.70.98.10">
    <property type="match status" value="1"/>
</dbReference>
<dbReference type="GO" id="GO:0004034">
    <property type="term" value="F:aldose 1-epimerase activity"/>
    <property type="evidence" value="ECO:0007669"/>
    <property type="project" value="UniProtKB-EC"/>
</dbReference>
<dbReference type="GO" id="GO:0006006">
    <property type="term" value="P:glucose metabolic process"/>
    <property type="evidence" value="ECO:0007669"/>
    <property type="project" value="TreeGrafter"/>
</dbReference>
<dbReference type="InterPro" id="IPR011013">
    <property type="entry name" value="Gal_mutarotase_sf_dom"/>
</dbReference>
<feature type="active site" description="Proton donor" evidence="13">
    <location>
        <position position="203"/>
    </location>
</feature>
<dbReference type="SUPFAM" id="SSF74650">
    <property type="entry name" value="Galactose mutarotase-like"/>
    <property type="match status" value="1"/>
</dbReference>
<feature type="active site" description="Proton acceptor" evidence="13">
    <location>
        <position position="339"/>
    </location>
</feature>
<dbReference type="InterPro" id="IPR047215">
    <property type="entry name" value="Galactose_mutarotase-like"/>
</dbReference>
<feature type="chain" id="PRO_5022184737" description="Aldose 1-epimerase" evidence="16">
    <location>
        <begin position="21"/>
        <end position="376"/>
    </location>
</feature>
<evidence type="ECO:0000256" key="1">
    <source>
        <dbReference type="ARBA" id="ARBA00001614"/>
    </source>
</evidence>
<dbReference type="InterPro" id="IPR018052">
    <property type="entry name" value="Ald1_epimerase_CS"/>
</dbReference>
<evidence type="ECO:0000256" key="15">
    <source>
        <dbReference type="PIRSR" id="PIRSR005096-3"/>
    </source>
</evidence>
<dbReference type="KEGG" id="ahel:Q31a_20790"/>
<sequence length="376" mass="40712" precursor="true">MHRMLTAIALALGTCSLTLAAKPTATSFGKTESGKDVELYTLTNDAGAIVKVMTHGATLVQLQVPDREGQVEDIIFGFDDVTGYESAANQYFGCTAGRVANRIAKGMFTLDGKDYTLAVNNEPNALHGGVERSLDKVEWAAQPFENERGQGVAFSYSSPDGEEGYPGKLDLVVTYALAKDKNALTIRYTAETDAATPINLTNHAYFNLAGQGSPTILDHRIRINADSYTPVDETLIPTGEIKSVEGSPFDLRKPIKIGKHIGELVETPALGYDHNFVLNAPEGDKKQRLAAVLTDKQSGRSLRIMTTEPGIQFYSGNFLRGDVGKGGAVYAHQSACCLETQHFPDSIHHPNFPNTVLKPGEKFRSATVLIFSTVKE</sequence>
<dbReference type="InterPro" id="IPR014718">
    <property type="entry name" value="GH-type_carb-bd"/>
</dbReference>
<keyword evidence="18" id="KW-1185">Reference proteome</keyword>
<dbReference type="AlphaFoldDB" id="A0A518G5A3"/>
<keyword evidence="11 12" id="KW-0119">Carbohydrate metabolism</keyword>